<feature type="compositionally biased region" description="Basic residues" evidence="1">
    <location>
        <begin position="1"/>
        <end position="14"/>
    </location>
</feature>
<name>A0A067PD14_PLEO1</name>
<feature type="region of interest" description="Disordered" evidence="1">
    <location>
        <begin position="1"/>
        <end position="20"/>
    </location>
</feature>
<dbReference type="AlphaFoldDB" id="A0A067PD14"/>
<accession>A0A067PD14</accession>
<dbReference type="EMBL" id="KL198004">
    <property type="protein sequence ID" value="KDQ33766.1"/>
    <property type="molecule type" value="Genomic_DNA"/>
</dbReference>
<dbReference type="VEuPathDB" id="FungiDB:PLEOSDRAFT_1069633"/>
<evidence type="ECO:0000313" key="3">
    <source>
        <dbReference type="Proteomes" id="UP000027073"/>
    </source>
</evidence>
<dbReference type="Proteomes" id="UP000027073">
    <property type="component" value="Unassembled WGS sequence"/>
</dbReference>
<sequence>MHKSGLRSKGKREHRASTEYAVEKSTSATVHVDLHSCIWRSSVFMGYGYDILVNGVAHAFRVQIRK</sequence>
<reference evidence="3" key="1">
    <citation type="journal article" date="2014" name="Proc. Natl. Acad. Sci. U.S.A.">
        <title>Extensive sampling of basidiomycete genomes demonstrates inadequacy of the white-rot/brown-rot paradigm for wood decay fungi.</title>
        <authorList>
            <person name="Riley R."/>
            <person name="Salamov A.A."/>
            <person name="Brown D.W."/>
            <person name="Nagy L.G."/>
            <person name="Floudas D."/>
            <person name="Held B.W."/>
            <person name="Levasseur A."/>
            <person name="Lombard V."/>
            <person name="Morin E."/>
            <person name="Otillar R."/>
            <person name="Lindquist E.A."/>
            <person name="Sun H."/>
            <person name="LaButti K.M."/>
            <person name="Schmutz J."/>
            <person name="Jabbour D."/>
            <person name="Luo H."/>
            <person name="Baker S.E."/>
            <person name="Pisabarro A.G."/>
            <person name="Walton J.D."/>
            <person name="Blanchette R.A."/>
            <person name="Henrissat B."/>
            <person name="Martin F."/>
            <person name="Cullen D."/>
            <person name="Hibbett D.S."/>
            <person name="Grigoriev I.V."/>
        </authorList>
    </citation>
    <scope>NUCLEOTIDE SEQUENCE [LARGE SCALE GENOMIC DNA]</scope>
    <source>
        <strain evidence="3">PC15</strain>
    </source>
</reference>
<proteinExistence type="predicted"/>
<organism evidence="2 3">
    <name type="scientific">Pleurotus ostreatus (strain PC15)</name>
    <name type="common">Oyster mushroom</name>
    <dbReference type="NCBI Taxonomy" id="1137138"/>
    <lineage>
        <taxon>Eukaryota</taxon>
        <taxon>Fungi</taxon>
        <taxon>Dikarya</taxon>
        <taxon>Basidiomycota</taxon>
        <taxon>Agaricomycotina</taxon>
        <taxon>Agaricomycetes</taxon>
        <taxon>Agaricomycetidae</taxon>
        <taxon>Agaricales</taxon>
        <taxon>Pleurotineae</taxon>
        <taxon>Pleurotaceae</taxon>
        <taxon>Pleurotus</taxon>
    </lineage>
</organism>
<protein>
    <submittedName>
        <fullName evidence="2">Uncharacterized protein</fullName>
    </submittedName>
</protein>
<evidence type="ECO:0000256" key="1">
    <source>
        <dbReference type="SAM" id="MobiDB-lite"/>
    </source>
</evidence>
<dbReference type="InParanoid" id="A0A067PD14"/>
<dbReference type="HOGENOM" id="CLU_2832244_0_0_1"/>
<gene>
    <name evidence="2" type="ORF">PLEOSDRAFT_1069633</name>
</gene>
<evidence type="ECO:0000313" key="2">
    <source>
        <dbReference type="EMBL" id="KDQ33766.1"/>
    </source>
</evidence>